<accession>A0A443QFZ9</accession>
<feature type="coiled-coil region" evidence="1">
    <location>
        <begin position="3"/>
        <end position="62"/>
    </location>
</feature>
<reference evidence="2 4" key="1">
    <citation type="journal article" date="2018" name="Gigascience">
        <title>Genomes of trombidid mites reveal novel predicted allergens and laterally-transferred genes associated with secondary metabolism.</title>
        <authorList>
            <person name="Dong X."/>
            <person name="Chaisiri K."/>
            <person name="Xia D."/>
            <person name="Armstrong S.D."/>
            <person name="Fang Y."/>
            <person name="Donnelly M.J."/>
            <person name="Kadowaki T."/>
            <person name="McGarry J.W."/>
            <person name="Darby A.C."/>
            <person name="Makepeace B.L."/>
        </authorList>
    </citation>
    <scope>NUCLEOTIDE SEQUENCE [LARGE SCALE GENOMIC DNA]</scope>
    <source>
        <strain evidence="2">UoL-WK</strain>
    </source>
</reference>
<dbReference type="GO" id="GO:0000785">
    <property type="term" value="C:chromatin"/>
    <property type="evidence" value="ECO:0007669"/>
    <property type="project" value="TreeGrafter"/>
</dbReference>
<evidence type="ECO:0000313" key="3">
    <source>
        <dbReference type="EMBL" id="RWS03364.1"/>
    </source>
</evidence>
<dbReference type="GO" id="GO:0003682">
    <property type="term" value="F:chromatin binding"/>
    <property type="evidence" value="ECO:0007669"/>
    <property type="project" value="TreeGrafter"/>
</dbReference>
<name>A0A443QFZ9_9ACAR</name>
<dbReference type="GO" id="GO:0000796">
    <property type="term" value="C:condensin complex"/>
    <property type="evidence" value="ECO:0007669"/>
    <property type="project" value="TreeGrafter"/>
</dbReference>
<dbReference type="SUPFAM" id="SSF57997">
    <property type="entry name" value="Tropomyosin"/>
    <property type="match status" value="1"/>
</dbReference>
<sequence length="759" mass="88504">MDTAALEDRVKQLHVECSELKRKLNEKEFLFENEVDDLKREIDAQKKTITELTKANKELNRELSESVTGDKYRRLESALEDECQKSEKLVALNDQYVKLYSERSEELQSVLKELATKERQFEETKQSFASMALTMDKYSNIEEELDKAKRYISSLEENKQLHIEEIESLRASLSYFEEVKKRKSLNESYLINMDDLDTSRNVSNCSVKSGPESLAVVIDIRLKEVEKELEDCKNSLKCKNEEIESLRTQMSDKDEIIELNLKRINDLDNKLKVADEAMFQAQSQNLILEDEIQEYKNVLRERDNEIEGFLNKELTWISELQKAKSHISQLEEETRKKDDQISKFEAKEHSLISEIRTLEEVKENHEKKIDELSARDNEVQILIKKYDEELGDLLQRLKEKNEELMKTQQAFNSLKLETKSLIETCKAKEQQIEHLESTEDKLKNDLRRCEAEVGYFIDKQQSAEIEASKLRDELKILENKLEKKNTELKEAYKDVTSFQKKFDERSQHYVDKAVKMEAQLKEYKEKQAVSENTIEHLKSENRTISRQLSATLKKVASLENECKLIEDSFQLERMHKERFKREAERMDAELRELKSQTTLAKSNMTVVMPTTVNVNRTDDAAAFLHAMHNSLPSDTFNGANYSHRIPSGFGSSLSMADEESEFMNPKNLSDLKKGICETNHDHDMSGRLSILQRRNTLMPPHLQSSYPIEMQAISLPHITEDSMRKGRGMNDCKEVVLRNIENRSYRSLDVSKSSHRSNR</sequence>
<proteinExistence type="predicted"/>
<dbReference type="GO" id="GO:0000793">
    <property type="term" value="C:condensed chromosome"/>
    <property type="evidence" value="ECO:0007669"/>
    <property type="project" value="TreeGrafter"/>
</dbReference>
<organism evidence="2 4">
    <name type="scientific">Dinothrombium tinctorium</name>
    <dbReference type="NCBI Taxonomy" id="1965070"/>
    <lineage>
        <taxon>Eukaryota</taxon>
        <taxon>Metazoa</taxon>
        <taxon>Ecdysozoa</taxon>
        <taxon>Arthropoda</taxon>
        <taxon>Chelicerata</taxon>
        <taxon>Arachnida</taxon>
        <taxon>Acari</taxon>
        <taxon>Acariformes</taxon>
        <taxon>Trombidiformes</taxon>
        <taxon>Prostigmata</taxon>
        <taxon>Anystina</taxon>
        <taxon>Parasitengona</taxon>
        <taxon>Trombidioidea</taxon>
        <taxon>Trombidiidae</taxon>
        <taxon>Dinothrombium</taxon>
    </lineage>
</organism>
<evidence type="ECO:0000256" key="1">
    <source>
        <dbReference type="SAM" id="Coils"/>
    </source>
</evidence>
<dbReference type="STRING" id="1965070.A0A443QFZ9"/>
<evidence type="ECO:0000313" key="2">
    <source>
        <dbReference type="EMBL" id="RWS01950.1"/>
    </source>
</evidence>
<gene>
    <name evidence="3" type="ORF">B4U79_16522</name>
    <name evidence="2" type="ORF">B4U79_16663</name>
</gene>
<dbReference type="AlphaFoldDB" id="A0A443QFZ9"/>
<dbReference type="PANTHER" id="PTHR43941:SF1">
    <property type="entry name" value="STRUCTURAL MAINTENANCE OF CHROMOSOMES PROTEIN 2"/>
    <property type="match status" value="1"/>
</dbReference>
<reference evidence="2" key="2">
    <citation type="submission" date="2018-11" db="EMBL/GenBank/DDBJ databases">
        <title>Trombidioid mite genomics.</title>
        <authorList>
            <person name="Dong X."/>
        </authorList>
    </citation>
    <scope>NUCLEOTIDE SEQUENCE</scope>
    <source>
        <strain evidence="2">UoL-WK</strain>
    </source>
</reference>
<evidence type="ECO:0000313" key="4">
    <source>
        <dbReference type="Proteomes" id="UP000285301"/>
    </source>
</evidence>
<dbReference type="Proteomes" id="UP000285301">
    <property type="component" value="Unassembled WGS sequence"/>
</dbReference>
<comment type="caution">
    <text evidence="2">The sequence shown here is derived from an EMBL/GenBank/DDBJ whole genome shotgun (WGS) entry which is preliminary data.</text>
</comment>
<dbReference type="OrthoDB" id="2436455at2759"/>
<dbReference type="PANTHER" id="PTHR43941">
    <property type="entry name" value="STRUCTURAL MAINTENANCE OF CHROMOSOMES PROTEIN 2"/>
    <property type="match status" value="1"/>
</dbReference>
<dbReference type="EMBL" id="NCKU01008376">
    <property type="protein sequence ID" value="RWS01950.1"/>
    <property type="molecule type" value="Genomic_DNA"/>
</dbReference>
<protein>
    <submittedName>
        <fullName evidence="2">Putative leucine-rich repeat-containing protein-like isoform X2</fullName>
    </submittedName>
</protein>
<dbReference type="GO" id="GO:0007076">
    <property type="term" value="P:mitotic chromosome condensation"/>
    <property type="evidence" value="ECO:0007669"/>
    <property type="project" value="TreeGrafter"/>
</dbReference>
<keyword evidence="4" id="KW-1185">Reference proteome</keyword>
<feature type="coiled-coil region" evidence="1">
    <location>
        <begin position="97"/>
        <end position="172"/>
    </location>
</feature>
<dbReference type="EMBL" id="NCKU01006577">
    <property type="protein sequence ID" value="RWS03364.1"/>
    <property type="molecule type" value="Genomic_DNA"/>
</dbReference>
<feature type="coiled-coil region" evidence="1">
    <location>
        <begin position="222"/>
        <end position="596"/>
    </location>
</feature>
<keyword evidence="1" id="KW-0175">Coiled coil</keyword>